<feature type="transmembrane region" description="Helical" evidence="1">
    <location>
        <begin position="6"/>
        <end position="29"/>
    </location>
</feature>
<gene>
    <name evidence="2" type="ORF">RWD45_15365</name>
</gene>
<accession>A0ABU5CTK5</accession>
<sequence length="110" mass="13048">MSHTPFILFSFSHLIVFVLLFLSLLYLHRATHLRQRNLKRYERYFALILLGLEVGYHGLQFAQSNWTPQYNLPLELCSLTLFGAIILLWRPNQVLYQFVFYAGIAGRYKH</sequence>
<organism evidence="2 3">
    <name type="scientific">Paracerasibacillus soli</name>
    <dbReference type="NCBI Taxonomy" id="480284"/>
    <lineage>
        <taxon>Bacteria</taxon>
        <taxon>Bacillati</taxon>
        <taxon>Bacillota</taxon>
        <taxon>Bacilli</taxon>
        <taxon>Bacillales</taxon>
        <taxon>Bacillaceae</taxon>
        <taxon>Paracerasibacillus</taxon>
    </lineage>
</organism>
<feature type="transmembrane region" description="Helical" evidence="1">
    <location>
        <begin position="71"/>
        <end position="89"/>
    </location>
</feature>
<dbReference type="Proteomes" id="UP001275315">
    <property type="component" value="Unassembled WGS sequence"/>
</dbReference>
<keyword evidence="1" id="KW-0472">Membrane</keyword>
<keyword evidence="3" id="KW-1185">Reference proteome</keyword>
<evidence type="ECO:0000313" key="2">
    <source>
        <dbReference type="EMBL" id="MDY0409695.1"/>
    </source>
</evidence>
<evidence type="ECO:0000256" key="1">
    <source>
        <dbReference type="SAM" id="Phobius"/>
    </source>
</evidence>
<reference evidence="2 3" key="1">
    <citation type="submission" date="2023-10" db="EMBL/GenBank/DDBJ databases">
        <title>Virgibacillus soli CC-YMP-6 genome.</title>
        <authorList>
            <person name="Miliotis G."/>
            <person name="Sengupta P."/>
            <person name="Hameed A."/>
            <person name="Chuvochina M."/>
            <person name="Mcdonagh F."/>
            <person name="Simpson A.C."/>
            <person name="Singh N.K."/>
            <person name="Rekha P.D."/>
            <person name="Raman K."/>
            <person name="Hugenholtz P."/>
            <person name="Venkateswaran K."/>
        </authorList>
    </citation>
    <scope>NUCLEOTIDE SEQUENCE [LARGE SCALE GENOMIC DNA]</scope>
    <source>
        <strain evidence="2 3">CC-YMP-6</strain>
    </source>
</reference>
<dbReference type="EMBL" id="JAWDIQ010000002">
    <property type="protein sequence ID" value="MDY0409695.1"/>
    <property type="molecule type" value="Genomic_DNA"/>
</dbReference>
<protein>
    <submittedName>
        <fullName evidence="2">YwaF family protein</fullName>
    </submittedName>
</protein>
<keyword evidence="1" id="KW-1133">Transmembrane helix</keyword>
<keyword evidence="1" id="KW-0812">Transmembrane</keyword>
<feature type="transmembrane region" description="Helical" evidence="1">
    <location>
        <begin position="41"/>
        <end position="59"/>
    </location>
</feature>
<comment type="caution">
    <text evidence="2">The sequence shown here is derived from an EMBL/GenBank/DDBJ whole genome shotgun (WGS) entry which is preliminary data.</text>
</comment>
<dbReference type="RefSeq" id="WP_320380490.1">
    <property type="nucleotide sequence ID" value="NZ_JAWDIQ010000002.1"/>
</dbReference>
<name>A0ABU5CTK5_9BACI</name>
<proteinExistence type="predicted"/>
<dbReference type="Pfam" id="PF14808">
    <property type="entry name" value="TMEM164"/>
    <property type="match status" value="1"/>
</dbReference>
<evidence type="ECO:0000313" key="3">
    <source>
        <dbReference type="Proteomes" id="UP001275315"/>
    </source>
</evidence>